<evidence type="ECO:0000313" key="3">
    <source>
        <dbReference type="EMBL" id="KAF9662993.1"/>
    </source>
</evidence>
<protein>
    <recommendedName>
        <fullName evidence="5">Pentatricopeptide repeat-containing protein</fullName>
    </recommendedName>
</protein>
<dbReference type="Gene3D" id="1.25.40.10">
    <property type="entry name" value="Tetratricopeptide repeat domain"/>
    <property type="match status" value="3"/>
</dbReference>
<reference evidence="3 4" key="1">
    <citation type="submission" date="2020-10" db="EMBL/GenBank/DDBJ databases">
        <title>Plant Genome Project.</title>
        <authorList>
            <person name="Zhang R.-G."/>
        </authorList>
    </citation>
    <scope>NUCLEOTIDE SEQUENCE [LARGE SCALE GENOMIC DNA]</scope>
    <source>
        <strain evidence="3">FAFU-HL-1</strain>
        <tissue evidence="3">Leaf</tissue>
    </source>
</reference>
<dbReference type="PANTHER" id="PTHR47493">
    <property type="entry name" value="OS08G0520200 PROTEIN"/>
    <property type="match status" value="1"/>
</dbReference>
<name>A0A835MMN4_9ROSI</name>
<dbReference type="OrthoDB" id="762539at2759"/>
<evidence type="ECO:0008006" key="5">
    <source>
        <dbReference type="Google" id="ProtNLM"/>
    </source>
</evidence>
<dbReference type="PROSITE" id="PS51375">
    <property type="entry name" value="PPR"/>
    <property type="match status" value="2"/>
</dbReference>
<organism evidence="3 4">
    <name type="scientific">Salix dunnii</name>
    <dbReference type="NCBI Taxonomy" id="1413687"/>
    <lineage>
        <taxon>Eukaryota</taxon>
        <taxon>Viridiplantae</taxon>
        <taxon>Streptophyta</taxon>
        <taxon>Embryophyta</taxon>
        <taxon>Tracheophyta</taxon>
        <taxon>Spermatophyta</taxon>
        <taxon>Magnoliopsida</taxon>
        <taxon>eudicotyledons</taxon>
        <taxon>Gunneridae</taxon>
        <taxon>Pentapetalae</taxon>
        <taxon>rosids</taxon>
        <taxon>fabids</taxon>
        <taxon>Malpighiales</taxon>
        <taxon>Salicaceae</taxon>
        <taxon>Saliceae</taxon>
        <taxon>Salix</taxon>
    </lineage>
</organism>
<sequence length="494" mass="56460">MEIKTVMASTTCYAKVIGSYKPKRFAVFSIKRDPKRGALAQKMIRQWKRDQGVFGKETRVDCASLIQALCKHRRPHLAEELLLELKCEGFLPDNCTLSAMMLCYADSGLLPQAQAIWEEMLYSSYVPSVQVISDLIDIYAKSGLFDEVIKIVDQLSSLRTFDFLPQVYSLAISCFGKGGQLELMEDTLKNMVSKGFWVDSATGNAFVVYYSLHGSLADMEAAYDRLKRSRLLIEREGIRAMSFAYIKERKFYRLSEFLRDVGLGRKNLGNLIWNLLLLSYSANFKMKTLQREFLKMMETGFHPDLTTFNIRALAFSRMSLLWDLHLSLEHMKHDKVAPDLVTYGCVVDAYLDRRLVRNLEFALSKMHVDNSPVLSTDPFVFEVFGKGDFHSSSEAFMEFKRQRKWTYRELIKIYLRKQYRTCRTHLNCGKLAMIRRTSCALPKHDVRHVFISKFSQSVKLRANLANFLASSTGQSGMSGSSVSAKVPVSMALST</sequence>
<dbReference type="AlphaFoldDB" id="A0A835MMN4"/>
<evidence type="ECO:0000256" key="2">
    <source>
        <dbReference type="PROSITE-ProRule" id="PRU00708"/>
    </source>
</evidence>
<keyword evidence="4" id="KW-1185">Reference proteome</keyword>
<dbReference type="EMBL" id="JADGMS010000018">
    <property type="protein sequence ID" value="KAF9662993.1"/>
    <property type="molecule type" value="Genomic_DNA"/>
</dbReference>
<keyword evidence="1" id="KW-0677">Repeat</keyword>
<dbReference type="InterPro" id="IPR011990">
    <property type="entry name" value="TPR-like_helical_dom_sf"/>
</dbReference>
<dbReference type="InterPro" id="IPR002885">
    <property type="entry name" value="PPR_rpt"/>
</dbReference>
<feature type="repeat" description="PPR" evidence="2">
    <location>
        <begin position="58"/>
        <end position="92"/>
    </location>
</feature>
<evidence type="ECO:0000256" key="1">
    <source>
        <dbReference type="ARBA" id="ARBA00022737"/>
    </source>
</evidence>
<evidence type="ECO:0000313" key="4">
    <source>
        <dbReference type="Proteomes" id="UP000657918"/>
    </source>
</evidence>
<dbReference type="Pfam" id="PF01535">
    <property type="entry name" value="PPR"/>
    <property type="match status" value="4"/>
</dbReference>
<gene>
    <name evidence="3" type="ORF">SADUNF_Sadunf18G0112100</name>
</gene>
<feature type="repeat" description="PPR" evidence="2">
    <location>
        <begin position="93"/>
        <end position="127"/>
    </location>
</feature>
<comment type="caution">
    <text evidence="3">The sequence shown here is derived from an EMBL/GenBank/DDBJ whole genome shotgun (WGS) entry which is preliminary data.</text>
</comment>
<proteinExistence type="predicted"/>
<accession>A0A835MMN4</accession>
<dbReference type="Proteomes" id="UP000657918">
    <property type="component" value="Unassembled WGS sequence"/>
</dbReference>
<dbReference type="PANTHER" id="PTHR47493:SF1">
    <property type="entry name" value="OS08G0520200 PROTEIN"/>
    <property type="match status" value="1"/>
</dbReference>
<dbReference type="NCBIfam" id="TIGR00756">
    <property type="entry name" value="PPR"/>
    <property type="match status" value="2"/>
</dbReference>